<accession>A0A1W0XFN4</accession>
<organism evidence="7 8">
    <name type="scientific">Hypsibius exemplaris</name>
    <name type="common">Freshwater tardigrade</name>
    <dbReference type="NCBI Taxonomy" id="2072580"/>
    <lineage>
        <taxon>Eukaryota</taxon>
        <taxon>Metazoa</taxon>
        <taxon>Ecdysozoa</taxon>
        <taxon>Tardigrada</taxon>
        <taxon>Eutardigrada</taxon>
        <taxon>Parachela</taxon>
        <taxon>Hypsibioidea</taxon>
        <taxon>Hypsibiidae</taxon>
        <taxon>Hypsibius</taxon>
    </lineage>
</organism>
<feature type="domain" description="Receptor ligand binding region" evidence="6">
    <location>
        <begin position="117"/>
        <end position="406"/>
    </location>
</feature>
<dbReference type="Pfam" id="PF01094">
    <property type="entry name" value="ANF_receptor"/>
    <property type="match status" value="1"/>
</dbReference>
<name>A0A1W0XFN4_HYPEX</name>
<comment type="subcellular location">
    <subcellularLocation>
        <location evidence="1">Membrane</location>
    </subcellularLocation>
</comment>
<evidence type="ECO:0000256" key="1">
    <source>
        <dbReference type="ARBA" id="ARBA00004370"/>
    </source>
</evidence>
<dbReference type="SUPFAM" id="SSF53822">
    <property type="entry name" value="Periplasmic binding protein-like I"/>
    <property type="match status" value="1"/>
</dbReference>
<evidence type="ECO:0000256" key="5">
    <source>
        <dbReference type="SAM" id="Phobius"/>
    </source>
</evidence>
<dbReference type="Proteomes" id="UP000192578">
    <property type="component" value="Unassembled WGS sequence"/>
</dbReference>
<dbReference type="InterPro" id="IPR001828">
    <property type="entry name" value="ANF_lig-bd_rcpt"/>
</dbReference>
<evidence type="ECO:0000256" key="2">
    <source>
        <dbReference type="ARBA" id="ARBA00022692"/>
    </source>
</evidence>
<comment type="caution">
    <text evidence="7">The sequence shown here is derived from an EMBL/GenBank/DDBJ whole genome shotgun (WGS) entry which is preliminary data.</text>
</comment>
<evidence type="ECO:0000313" key="8">
    <source>
        <dbReference type="Proteomes" id="UP000192578"/>
    </source>
</evidence>
<keyword evidence="4 5" id="KW-0472">Membrane</keyword>
<proteinExistence type="predicted"/>
<keyword evidence="8" id="KW-1185">Reference proteome</keyword>
<reference evidence="8" key="1">
    <citation type="submission" date="2017-01" db="EMBL/GenBank/DDBJ databases">
        <title>Comparative genomics of anhydrobiosis in the tardigrade Hypsibius dujardini.</title>
        <authorList>
            <person name="Yoshida Y."/>
            <person name="Koutsovoulos G."/>
            <person name="Laetsch D."/>
            <person name="Stevens L."/>
            <person name="Kumar S."/>
            <person name="Horikawa D."/>
            <person name="Ishino K."/>
            <person name="Komine S."/>
            <person name="Tomita M."/>
            <person name="Blaxter M."/>
            <person name="Arakawa K."/>
        </authorList>
    </citation>
    <scope>NUCLEOTIDE SEQUENCE [LARGE SCALE GENOMIC DNA]</scope>
    <source>
        <strain evidence="8">Z151</strain>
    </source>
</reference>
<keyword evidence="3 5" id="KW-1133">Transmembrane helix</keyword>
<evidence type="ECO:0000259" key="6">
    <source>
        <dbReference type="Pfam" id="PF01094"/>
    </source>
</evidence>
<dbReference type="InterPro" id="IPR028082">
    <property type="entry name" value="Peripla_BP_I"/>
</dbReference>
<evidence type="ECO:0000256" key="3">
    <source>
        <dbReference type="ARBA" id="ARBA00022989"/>
    </source>
</evidence>
<dbReference type="AlphaFoldDB" id="A0A1W0XFN4"/>
<dbReference type="EMBL" id="MTYJ01000001">
    <property type="protein sequence ID" value="OQV26208.1"/>
    <property type="molecule type" value="Genomic_DNA"/>
</dbReference>
<feature type="transmembrane region" description="Helical" evidence="5">
    <location>
        <begin position="460"/>
        <end position="484"/>
    </location>
</feature>
<evidence type="ECO:0000313" key="7">
    <source>
        <dbReference type="EMBL" id="OQV26208.1"/>
    </source>
</evidence>
<dbReference type="Gene3D" id="3.40.50.2300">
    <property type="match status" value="1"/>
</dbReference>
<gene>
    <name evidence="7" type="ORF">BV898_00327</name>
</gene>
<dbReference type="OrthoDB" id="10220293at2759"/>
<evidence type="ECO:0000256" key="4">
    <source>
        <dbReference type="ARBA" id="ARBA00023136"/>
    </source>
</evidence>
<dbReference type="GO" id="GO:0016020">
    <property type="term" value="C:membrane"/>
    <property type="evidence" value="ECO:0007669"/>
    <property type="project" value="UniProtKB-SubCell"/>
</dbReference>
<sequence>MWLWAVCTEGSAFIFSLDSPGPPPLHFRSLHLGNYPATGYMAIQPIFNYSLSVARTRYPETFAGYVYDATSSKTNTPAGPDVVQMSVDHMMDLYVERTRLRADTLTTLLIPTLTPDVAVVGDFAREMDLLMISCTTMHQTFSDKVRFPNFNFFGLAYTEPYGRALASVLAFNNWTSIVVMKDLMSRSLQALRSSEICRGPADHLKSLRATVQSKEITVDSSLEDFRRGLTMASNFSRIVLSCTLGGQQRQMLADAHALGMTNGDYVFIHLYNVEVPNDAPMTWYRNDSLDQVVRSVISNLLIIRSPLMPWDIVRNVSTKVWMEREALFGKNLPVPSFQNNEFEISCYEAVQVAALVINETRSHPKALSGRFLAQRMLNRTFQLPERDVTMTARGSQVSRINVLQYDIEEETLHRLYFYDVEASALKLSSGNYWVKFSAILDRPKCGLYGQLCLTESGATVTFSVSVTFCLILILGIAVGTRYFIVQRQLGADRWWLIVEADFIGGEGISLSNIYANFHQ</sequence>
<keyword evidence="2 5" id="KW-0812">Transmembrane</keyword>
<protein>
    <recommendedName>
        <fullName evidence="6">Receptor ligand binding region domain-containing protein</fullName>
    </recommendedName>
</protein>